<protein>
    <submittedName>
        <fullName evidence="3">Uncharacterized protein</fullName>
    </submittedName>
</protein>
<accession>A0A1C6TPD2</accession>
<dbReference type="AlphaFoldDB" id="A0A1C6TPD2"/>
<gene>
    <name evidence="2" type="ORF">GA0074692_0011</name>
    <name evidence="3" type="ORF">GA0074692_6870</name>
</gene>
<feature type="region of interest" description="Disordered" evidence="1">
    <location>
        <begin position="165"/>
        <end position="190"/>
    </location>
</feature>
<sequence>MATIKAPNREYNGRIGDVVFRDGVAETDDQAVIQYCRGAGYEVDGTTDSPVEGTPEPADPRDVTEEQLGTRLRDAAVDPRETDFLPPVNAGQANPHGPDVVAPGIHAVAGPGPIVPGPVGRLERTEDGGQVVITDTEEQQRRETTAAEQVFLERRDVPEVTAELGAEVGQPAGDRTPEPPAGNASQETWADWVIATRPDLDEAEVRAMKRDDLRATYGPTAE</sequence>
<evidence type="ECO:0000313" key="2">
    <source>
        <dbReference type="EMBL" id="SCL16359.1"/>
    </source>
</evidence>
<evidence type="ECO:0000256" key="1">
    <source>
        <dbReference type="SAM" id="MobiDB-lite"/>
    </source>
</evidence>
<evidence type="ECO:0000313" key="4">
    <source>
        <dbReference type="Proteomes" id="UP000198959"/>
    </source>
</evidence>
<feature type="region of interest" description="Disordered" evidence="1">
    <location>
        <begin position="43"/>
        <end position="62"/>
    </location>
</feature>
<dbReference type="EMBL" id="FMHW01000001">
    <property type="protein sequence ID" value="SCL16359.1"/>
    <property type="molecule type" value="Genomic_DNA"/>
</dbReference>
<dbReference type="STRING" id="145854.GA0074692_0011"/>
<evidence type="ECO:0000313" key="3">
    <source>
        <dbReference type="EMBL" id="SCL43415.1"/>
    </source>
</evidence>
<name>A0A1C6TPD2_9ACTN</name>
<dbReference type="OrthoDB" id="4199704at2"/>
<feature type="region of interest" description="Disordered" evidence="1">
    <location>
        <begin position="78"/>
        <end position="103"/>
    </location>
</feature>
<organism evidence="3 4">
    <name type="scientific">Micromonospora pallida</name>
    <dbReference type="NCBI Taxonomy" id="145854"/>
    <lineage>
        <taxon>Bacteria</taxon>
        <taxon>Bacillati</taxon>
        <taxon>Actinomycetota</taxon>
        <taxon>Actinomycetes</taxon>
        <taxon>Micromonosporales</taxon>
        <taxon>Micromonosporaceae</taxon>
        <taxon>Micromonospora</taxon>
    </lineage>
</organism>
<dbReference type="Proteomes" id="UP000198959">
    <property type="component" value="Unassembled WGS sequence"/>
</dbReference>
<dbReference type="RefSeq" id="WP_091638463.1">
    <property type="nucleotide sequence ID" value="NZ_FMHW01000001.1"/>
</dbReference>
<dbReference type="EMBL" id="FMHW01000004">
    <property type="protein sequence ID" value="SCL43415.1"/>
    <property type="molecule type" value="Genomic_DNA"/>
</dbReference>
<reference evidence="4" key="2">
    <citation type="submission" date="2016-06" db="EMBL/GenBank/DDBJ databases">
        <authorList>
            <person name="Varghese N."/>
            <person name="Submissions Spin"/>
        </authorList>
    </citation>
    <scope>NUCLEOTIDE SEQUENCE [LARGE SCALE GENOMIC DNA]</scope>
    <source>
        <strain evidence="4">DSM 43817</strain>
    </source>
</reference>
<keyword evidence="4" id="KW-1185">Reference proteome</keyword>
<reference evidence="3" key="1">
    <citation type="submission" date="2016-06" db="EMBL/GenBank/DDBJ databases">
        <authorList>
            <person name="Kjaerup R.B."/>
            <person name="Dalgaard T.S."/>
            <person name="Juul-Madsen H.R."/>
        </authorList>
    </citation>
    <scope>NUCLEOTIDE SEQUENCE [LARGE SCALE GENOMIC DNA]</scope>
    <source>
        <strain evidence="3">DSM 43817</strain>
    </source>
</reference>
<proteinExistence type="predicted"/>